<evidence type="ECO:0000313" key="3">
    <source>
        <dbReference type="Proteomes" id="UP001470230"/>
    </source>
</evidence>
<feature type="compositionally biased region" description="Low complexity" evidence="1">
    <location>
        <begin position="978"/>
        <end position="1004"/>
    </location>
</feature>
<proteinExistence type="predicted"/>
<feature type="compositionally biased region" description="Low complexity" evidence="1">
    <location>
        <begin position="114"/>
        <end position="124"/>
    </location>
</feature>
<feature type="compositionally biased region" description="Low complexity" evidence="1">
    <location>
        <begin position="385"/>
        <end position="396"/>
    </location>
</feature>
<feature type="compositionally biased region" description="Polar residues" evidence="1">
    <location>
        <begin position="397"/>
        <end position="417"/>
    </location>
</feature>
<feature type="region of interest" description="Disordered" evidence="1">
    <location>
        <begin position="1"/>
        <end position="31"/>
    </location>
</feature>
<feature type="region of interest" description="Disordered" evidence="1">
    <location>
        <begin position="1082"/>
        <end position="1153"/>
    </location>
</feature>
<organism evidence="2 3">
    <name type="scientific">Tritrichomonas musculus</name>
    <dbReference type="NCBI Taxonomy" id="1915356"/>
    <lineage>
        <taxon>Eukaryota</taxon>
        <taxon>Metamonada</taxon>
        <taxon>Parabasalia</taxon>
        <taxon>Tritrichomonadida</taxon>
        <taxon>Tritrichomonadidae</taxon>
        <taxon>Tritrichomonas</taxon>
    </lineage>
</organism>
<feature type="compositionally biased region" description="Acidic residues" evidence="1">
    <location>
        <begin position="1143"/>
        <end position="1153"/>
    </location>
</feature>
<feature type="compositionally biased region" description="Polar residues" evidence="1">
    <location>
        <begin position="926"/>
        <end position="959"/>
    </location>
</feature>
<feature type="region of interest" description="Disordered" evidence="1">
    <location>
        <begin position="63"/>
        <end position="87"/>
    </location>
</feature>
<dbReference type="Proteomes" id="UP001470230">
    <property type="component" value="Unassembled WGS sequence"/>
</dbReference>
<protein>
    <recommendedName>
        <fullName evidence="4">VPS9 domain-containing protein</fullName>
    </recommendedName>
</protein>
<feature type="region of interest" description="Disordered" evidence="1">
    <location>
        <begin position="104"/>
        <end position="136"/>
    </location>
</feature>
<evidence type="ECO:0000256" key="1">
    <source>
        <dbReference type="SAM" id="MobiDB-lite"/>
    </source>
</evidence>
<feature type="compositionally biased region" description="Low complexity" evidence="1">
    <location>
        <begin position="351"/>
        <end position="362"/>
    </location>
</feature>
<feature type="compositionally biased region" description="Basic and acidic residues" evidence="1">
    <location>
        <begin position="1125"/>
        <end position="1142"/>
    </location>
</feature>
<evidence type="ECO:0008006" key="4">
    <source>
        <dbReference type="Google" id="ProtNLM"/>
    </source>
</evidence>
<feature type="compositionally biased region" description="Polar residues" evidence="1">
    <location>
        <begin position="468"/>
        <end position="478"/>
    </location>
</feature>
<feature type="compositionally biased region" description="Acidic residues" evidence="1">
    <location>
        <begin position="432"/>
        <end position="444"/>
    </location>
</feature>
<gene>
    <name evidence="2" type="ORF">M9Y10_019253</name>
</gene>
<accession>A0ABR2HIY7</accession>
<comment type="caution">
    <text evidence="2">The sequence shown here is derived from an EMBL/GenBank/DDBJ whole genome shotgun (WGS) entry which is preliminary data.</text>
</comment>
<feature type="compositionally biased region" description="Low complexity" evidence="1">
    <location>
        <begin position="66"/>
        <end position="87"/>
    </location>
</feature>
<feature type="region of interest" description="Disordered" evidence="1">
    <location>
        <begin position="924"/>
        <end position="1004"/>
    </location>
</feature>
<feature type="compositionally biased region" description="Basic and acidic residues" evidence="1">
    <location>
        <begin position="422"/>
        <end position="431"/>
    </location>
</feature>
<feature type="compositionally biased region" description="Polar residues" evidence="1">
    <location>
        <begin position="447"/>
        <end position="458"/>
    </location>
</feature>
<reference evidence="2 3" key="1">
    <citation type="submission" date="2024-04" db="EMBL/GenBank/DDBJ databases">
        <title>Tritrichomonas musculus Genome.</title>
        <authorList>
            <person name="Alves-Ferreira E."/>
            <person name="Grigg M."/>
            <person name="Lorenzi H."/>
            <person name="Galac M."/>
        </authorList>
    </citation>
    <scope>NUCLEOTIDE SEQUENCE [LARGE SCALE GENOMIC DNA]</scope>
    <source>
        <strain evidence="2 3">EAF2021</strain>
    </source>
</reference>
<feature type="compositionally biased region" description="Basic residues" evidence="1">
    <location>
        <begin position="372"/>
        <end position="384"/>
    </location>
</feature>
<keyword evidence="3" id="KW-1185">Reference proteome</keyword>
<feature type="region of interest" description="Disordered" evidence="1">
    <location>
        <begin position="351"/>
        <end position="485"/>
    </location>
</feature>
<name>A0ABR2HIY7_9EUKA</name>
<evidence type="ECO:0000313" key="2">
    <source>
        <dbReference type="EMBL" id="KAK8848197.1"/>
    </source>
</evidence>
<sequence length="1153" mass="131871">MITKTGGSGKKSDDSTSKMIPSPPSPKNPVVYSFNRPTFESILNEYPELVQFFELRQVVPTYEPDSNISKSKNTTSKSRPSTQNGKFSFNKIFNFSSNKSEQKGIFGFGKNKNKNNTNSNNKSTSPPPSTVRESLQRSALSLSNSLEINDLIEKKLRRDFITINEEIKNIPKINFNYNKIPDKRSRKKNQNLNTNALTYSYLIKILTYLKYQERLKICEAQHDHCEKHKKYIQNLLEIVNIVNKEYPNSDLIINGKLLNYSIMNDEKLLLAAAAAQSSQASNSSPPSPIQNLHKTEIGSTVKNLREKTMKHEKRKNLLSYKIKILIAKENSSRSTLINDLINKLFNIDSNGSITSSTPNTNSIAKKEIKSNPIKRRSKLNRGRKTSPSATKSYSSSNLMQLSRRQSDITTKNDNSDIPSALADKKERKSFNDLDENDNYNDDENKDTSPISKNLQNPHSVSKSSSSSTLFQTSDQNNLSDDRFDIHSDNYNDNKLKNFDNNNYSPITTNTVSIPTFEDENDIIFNNASRSVSNMKLTDFDEAIKELASNESSDKIPPLNTSNSDLLNHINRTAVKDPCASSDDIILSDSESIQNKNIKLEDDYEYSLYSDNELELNENDENLTEFQNLDENDILFEKTLTYIEDNDGQFLDFELLIEKASECTEFKSELISVTIRKIKKSPKDSGINILKLCQIFMDVFLEFEKKREQQILQQTKMERDAIIASQKNKVMPVNSYGLVPYTVQSVSSTTSTNNANNKNGGSEICNKEEEEEKQKDVMRFLFVMFSKYIFNEIYTTTFHQEFFYMQDFLFSNSILNGLDQIPSITNELMPVLPYLPTDLHDLRIRDFTEYESFRDYSKCVEDVMMLQFESSLVDFCYVAFKILDRIQKIASAILFDKKIEAELEKQRDGFASSYHGPSNFIPMGGINSDNYSNKSKPTENKQNQVNSTSDNERGNSNSLPKATISGINFGDTNDEESSNNKFISSSPSNSSVSIQKDSSSMYSSKKSQMQLRADCQLSCDQLCDITTVIVIIAGPFDLRKLIDLYSPFVNGLRLSSQLEFAFLTFQSVCSNILESFNPMSTNNTIKRKKRKEEQRMKREEEQRIQAEKENEQRQKQSENEQPQKQSENEQRQKQSENEQQKEEENQDQINSEEN</sequence>
<dbReference type="EMBL" id="JAPFFF010000027">
    <property type="protein sequence ID" value="KAK8848197.1"/>
    <property type="molecule type" value="Genomic_DNA"/>
</dbReference>
<feature type="compositionally biased region" description="Basic and acidic residues" evidence="1">
    <location>
        <begin position="1090"/>
        <end position="1117"/>
    </location>
</feature>